<dbReference type="SUPFAM" id="SSF51126">
    <property type="entry name" value="Pectin lyase-like"/>
    <property type="match status" value="1"/>
</dbReference>
<dbReference type="InterPro" id="IPR011050">
    <property type="entry name" value="Pectin_lyase_fold/virulence"/>
</dbReference>
<dbReference type="OrthoDB" id="5103327at2759"/>
<dbReference type="InterPro" id="IPR012334">
    <property type="entry name" value="Pectin_lyas_fold"/>
</dbReference>
<dbReference type="Proteomes" id="UP000236664">
    <property type="component" value="Unassembled WGS sequence"/>
</dbReference>
<dbReference type="EMBL" id="MTQA01000681">
    <property type="protein sequence ID" value="PNP53568.1"/>
    <property type="molecule type" value="Genomic_DNA"/>
</dbReference>
<dbReference type="Gene3D" id="2.160.20.10">
    <property type="entry name" value="Single-stranded right-handed beta-helix, Pectin lyase-like"/>
    <property type="match status" value="1"/>
</dbReference>
<evidence type="ECO:0008006" key="3">
    <source>
        <dbReference type="Google" id="ProtNLM"/>
    </source>
</evidence>
<dbReference type="AlphaFoldDB" id="A0A2K0U728"/>
<proteinExistence type="predicted"/>
<sequence length="146" mass="15493">MPAIIYVPFGVYIVTDTVEIPVSSRVIGQAWPQIMATGSKFVDPLKPRVAVRVGLPGQVGVVKIQNMIITVKGATAGAIMMEWNIHESGQGSAGLWDTHFRVGGAAGTDLTVKDCPKLSGKVNPNCVAASLMLHLTPDSSSYFKNV</sequence>
<keyword evidence="2" id="KW-1185">Reference proteome</keyword>
<comment type="caution">
    <text evidence="1">The sequence shown here is derived from an EMBL/GenBank/DDBJ whole genome shotgun (WGS) entry which is preliminary data.</text>
</comment>
<evidence type="ECO:0000313" key="2">
    <source>
        <dbReference type="Proteomes" id="UP000236664"/>
    </source>
</evidence>
<accession>A0A2K0U728</accession>
<evidence type="ECO:0000313" key="1">
    <source>
        <dbReference type="EMBL" id="PNP53568.1"/>
    </source>
</evidence>
<organism evidence="1 2">
    <name type="scientific">Gibberella nygamai</name>
    <name type="common">Bean root rot disease fungus</name>
    <name type="synonym">Fusarium nygamai</name>
    <dbReference type="NCBI Taxonomy" id="42673"/>
    <lineage>
        <taxon>Eukaryota</taxon>
        <taxon>Fungi</taxon>
        <taxon>Dikarya</taxon>
        <taxon>Ascomycota</taxon>
        <taxon>Pezizomycotina</taxon>
        <taxon>Sordariomycetes</taxon>
        <taxon>Hypocreomycetidae</taxon>
        <taxon>Hypocreales</taxon>
        <taxon>Nectriaceae</taxon>
        <taxon>Fusarium</taxon>
        <taxon>Fusarium fujikuroi species complex</taxon>
    </lineage>
</organism>
<reference evidence="1 2" key="1">
    <citation type="submission" date="2017-06" db="EMBL/GenBank/DDBJ databases">
        <title>Genome of Fusarium nygamai isolate CS10214.</title>
        <authorList>
            <person name="Gardiner D.M."/>
            <person name="Obanor F."/>
            <person name="Kazan K."/>
        </authorList>
    </citation>
    <scope>NUCLEOTIDE SEQUENCE [LARGE SCALE GENOMIC DNA]</scope>
    <source>
        <strain evidence="1 2">CS10214</strain>
    </source>
</reference>
<dbReference type="STRING" id="42673.A0A2K0U728"/>
<gene>
    <name evidence="1" type="ORF">FNYG_15745</name>
</gene>
<protein>
    <recommendedName>
        <fullName evidence="3">Pectate lyase superfamily protein domain-containing protein</fullName>
    </recommendedName>
</protein>
<name>A0A2K0U728_GIBNY</name>